<reference evidence="3" key="1">
    <citation type="submission" date="2017-02" db="EMBL/GenBank/DDBJ databases">
        <authorList>
            <person name="Varghese N."/>
            <person name="Submissions S."/>
        </authorList>
    </citation>
    <scope>NUCLEOTIDE SEQUENCE [LARGE SCALE GENOMIC DNA]</scope>
    <source>
        <strain evidence="3">ATCC 700200</strain>
    </source>
</reference>
<keyword evidence="3" id="KW-1185">Reference proteome</keyword>
<dbReference type="Gene3D" id="2.180.10.10">
    <property type="entry name" value="RHS repeat-associated core"/>
    <property type="match status" value="1"/>
</dbReference>
<dbReference type="InterPro" id="IPR050708">
    <property type="entry name" value="T6SS_VgrG/RHS"/>
</dbReference>
<evidence type="ECO:0000313" key="3">
    <source>
        <dbReference type="Proteomes" id="UP000190774"/>
    </source>
</evidence>
<sequence length="410" mass="45765">MFTNQRQSNGDLVNGSWTFAEETVFLWQDWTLLAEFVRSSPSGSFGLRRSYLWGLDVDGTLGGAGGVGGLLWVAEYVPGQSSSHRQLAPWYDGNGNIMGWLEKDGSESLPLYRLEYDPYGKLLVEETVRVERNQKQRDLNVDAEWLTRPPFAFSTKYEDAESGLLYYGYRYYAPEMQRWLSRDPIGEHGGVNLQVFCVNNPVNFIDTDGRLTGAPTTMPATSNPMAPSPNSTPFRSPGNNPNSPDYPGSSPGGRSGEIPAPVDPFGILPPGYDPTAGPEPHKDPHFPPEPEYPKEKPKDKEGWSAPHAGEWHVQFGAEKKEKKLYRVIWTRLNSPGYGSGFVMLSQLRDKLPNSIRKELDAQFVKAGIYIQRSGGISAFRALSFPSNAGRCYHLDLEVVTGEAFRFLHDY</sequence>
<dbReference type="OrthoDB" id="174505at2"/>
<name>A0A1T4YW75_9BACT</name>
<dbReference type="NCBIfam" id="TIGR03696">
    <property type="entry name" value="Rhs_assc_core"/>
    <property type="match status" value="1"/>
</dbReference>
<dbReference type="PANTHER" id="PTHR32305:SF15">
    <property type="entry name" value="PROTEIN RHSA-RELATED"/>
    <property type="match status" value="1"/>
</dbReference>
<feature type="compositionally biased region" description="Polar residues" evidence="1">
    <location>
        <begin position="214"/>
        <end position="243"/>
    </location>
</feature>
<gene>
    <name evidence="2" type="ORF">SAMN02745166_04290</name>
</gene>
<dbReference type="EMBL" id="FUYE01000018">
    <property type="protein sequence ID" value="SKB05505.1"/>
    <property type="molecule type" value="Genomic_DNA"/>
</dbReference>
<feature type="region of interest" description="Disordered" evidence="1">
    <location>
        <begin position="209"/>
        <end position="305"/>
    </location>
</feature>
<evidence type="ECO:0000313" key="2">
    <source>
        <dbReference type="EMBL" id="SKB05505.1"/>
    </source>
</evidence>
<protein>
    <submittedName>
        <fullName evidence="2">RHS repeat-associated core domain-containing protein</fullName>
    </submittedName>
</protein>
<evidence type="ECO:0000256" key="1">
    <source>
        <dbReference type="SAM" id="MobiDB-lite"/>
    </source>
</evidence>
<organism evidence="2 3">
    <name type="scientific">Prosthecobacter debontii</name>
    <dbReference type="NCBI Taxonomy" id="48467"/>
    <lineage>
        <taxon>Bacteria</taxon>
        <taxon>Pseudomonadati</taxon>
        <taxon>Verrucomicrobiota</taxon>
        <taxon>Verrucomicrobiia</taxon>
        <taxon>Verrucomicrobiales</taxon>
        <taxon>Verrucomicrobiaceae</taxon>
        <taxon>Prosthecobacter</taxon>
    </lineage>
</organism>
<dbReference type="AlphaFoldDB" id="A0A1T4YW75"/>
<accession>A0A1T4YW75</accession>
<dbReference type="RefSeq" id="WP_078815433.1">
    <property type="nucleotide sequence ID" value="NZ_FUYE01000018.1"/>
</dbReference>
<dbReference type="InterPro" id="IPR022385">
    <property type="entry name" value="Rhs_assc_core"/>
</dbReference>
<dbReference type="STRING" id="48467.SAMN02745166_04290"/>
<feature type="compositionally biased region" description="Basic and acidic residues" evidence="1">
    <location>
        <begin position="279"/>
        <end position="302"/>
    </location>
</feature>
<proteinExistence type="predicted"/>
<dbReference type="Proteomes" id="UP000190774">
    <property type="component" value="Unassembled WGS sequence"/>
</dbReference>
<dbReference type="PANTHER" id="PTHR32305">
    <property type="match status" value="1"/>
</dbReference>